<keyword evidence="6" id="KW-0723">Serine/threonine-protein kinase</keyword>
<evidence type="ECO:0000256" key="3">
    <source>
        <dbReference type="ARBA" id="ARBA00010217"/>
    </source>
</evidence>
<keyword evidence="16 22" id="KW-0675">Receptor</keyword>
<comment type="subcellular location">
    <subcellularLocation>
        <location evidence="1">Cell membrane</location>
        <topology evidence="1">Single-pass type I membrane protein</topology>
    </subcellularLocation>
</comment>
<evidence type="ECO:0000313" key="23">
    <source>
        <dbReference type="Proteomes" id="UP000015453"/>
    </source>
</evidence>
<evidence type="ECO:0000256" key="17">
    <source>
        <dbReference type="ARBA" id="ARBA00023180"/>
    </source>
</evidence>
<evidence type="ECO:0000256" key="1">
    <source>
        <dbReference type="ARBA" id="ARBA00004251"/>
    </source>
</evidence>
<evidence type="ECO:0000256" key="8">
    <source>
        <dbReference type="ARBA" id="ARBA00022692"/>
    </source>
</evidence>
<dbReference type="GO" id="GO:0004674">
    <property type="term" value="F:protein serine/threonine kinase activity"/>
    <property type="evidence" value="ECO:0007669"/>
    <property type="project" value="UniProtKB-KW"/>
</dbReference>
<feature type="compositionally biased region" description="Pro residues" evidence="19">
    <location>
        <begin position="267"/>
        <end position="276"/>
    </location>
</feature>
<feature type="binding site" evidence="18">
    <location>
        <position position="404"/>
    </location>
    <ligand>
        <name>ATP</name>
        <dbReference type="ChEBI" id="CHEBI:30616"/>
    </ligand>
</feature>
<keyword evidence="13 18" id="KW-0067">ATP-binding</keyword>
<keyword evidence="5" id="KW-1003">Cell membrane</keyword>
<dbReference type="InterPro" id="IPR017441">
    <property type="entry name" value="Protein_kinase_ATP_BS"/>
</dbReference>
<keyword evidence="23" id="KW-1185">Reference proteome</keyword>
<dbReference type="PROSITE" id="PS00107">
    <property type="entry name" value="PROTEIN_KINASE_ATP"/>
    <property type="match status" value="1"/>
</dbReference>
<evidence type="ECO:0000256" key="19">
    <source>
        <dbReference type="SAM" id="MobiDB-lite"/>
    </source>
</evidence>
<dbReference type="OrthoDB" id="2019747at2759"/>
<dbReference type="SUPFAM" id="SSF49899">
    <property type="entry name" value="Concanavalin A-like lectins/glucanases"/>
    <property type="match status" value="1"/>
</dbReference>
<name>S8CIF7_9LAMI</name>
<dbReference type="InterPro" id="IPR008271">
    <property type="entry name" value="Ser/Thr_kinase_AS"/>
</dbReference>
<keyword evidence="12 22" id="KW-0418">Kinase</keyword>
<evidence type="ECO:0000256" key="4">
    <source>
        <dbReference type="ARBA" id="ARBA00012513"/>
    </source>
</evidence>
<dbReference type="FunFam" id="2.60.120.200:FF:000141">
    <property type="entry name" value="L-type lectin-domain containing receptor kinase VIII.1"/>
    <property type="match status" value="1"/>
</dbReference>
<evidence type="ECO:0000256" key="10">
    <source>
        <dbReference type="ARBA" id="ARBA00022734"/>
    </source>
</evidence>
<evidence type="ECO:0000256" key="13">
    <source>
        <dbReference type="ARBA" id="ARBA00022840"/>
    </source>
</evidence>
<keyword evidence="14 20" id="KW-1133">Transmembrane helix</keyword>
<feature type="domain" description="Protein kinase" evidence="21">
    <location>
        <begin position="375"/>
        <end position="654"/>
    </location>
</feature>
<keyword evidence="11 18" id="KW-0547">Nucleotide-binding</keyword>
<dbReference type="GO" id="GO:0005886">
    <property type="term" value="C:plasma membrane"/>
    <property type="evidence" value="ECO:0007669"/>
    <property type="project" value="UniProtKB-SubCell"/>
</dbReference>
<dbReference type="SMART" id="SM00220">
    <property type="entry name" value="S_TKc"/>
    <property type="match status" value="1"/>
</dbReference>
<dbReference type="CDD" id="cd14066">
    <property type="entry name" value="STKc_IRAK"/>
    <property type="match status" value="1"/>
</dbReference>
<dbReference type="Pfam" id="PF00139">
    <property type="entry name" value="Lectin_legB"/>
    <property type="match status" value="1"/>
</dbReference>
<evidence type="ECO:0000259" key="21">
    <source>
        <dbReference type="PROSITE" id="PS50011"/>
    </source>
</evidence>
<dbReference type="InterPro" id="IPR050528">
    <property type="entry name" value="L-type_Lectin-RKs"/>
</dbReference>
<dbReference type="InterPro" id="IPR013320">
    <property type="entry name" value="ConA-like_dom_sf"/>
</dbReference>
<keyword evidence="17" id="KW-0325">Glycoprotein</keyword>
<feature type="non-terminal residue" evidence="22">
    <location>
        <position position="708"/>
    </location>
</feature>
<dbReference type="SUPFAM" id="SSF56112">
    <property type="entry name" value="Protein kinase-like (PK-like)"/>
    <property type="match status" value="1"/>
</dbReference>
<dbReference type="PROSITE" id="PS50011">
    <property type="entry name" value="PROTEIN_KINASE_DOM"/>
    <property type="match status" value="1"/>
</dbReference>
<evidence type="ECO:0000256" key="18">
    <source>
        <dbReference type="PROSITE-ProRule" id="PRU10141"/>
    </source>
</evidence>
<feature type="non-terminal residue" evidence="22">
    <location>
        <position position="1"/>
    </location>
</feature>
<dbReference type="PANTHER" id="PTHR27007">
    <property type="match status" value="1"/>
</dbReference>
<dbReference type="GO" id="GO:0030246">
    <property type="term" value="F:carbohydrate binding"/>
    <property type="evidence" value="ECO:0007669"/>
    <property type="project" value="UniProtKB-KW"/>
</dbReference>
<evidence type="ECO:0000256" key="16">
    <source>
        <dbReference type="ARBA" id="ARBA00023170"/>
    </source>
</evidence>
<evidence type="ECO:0000256" key="12">
    <source>
        <dbReference type="ARBA" id="ARBA00022777"/>
    </source>
</evidence>
<dbReference type="InterPro" id="IPR001220">
    <property type="entry name" value="Legume_lectin_dom"/>
</dbReference>
<evidence type="ECO:0000256" key="6">
    <source>
        <dbReference type="ARBA" id="ARBA00022527"/>
    </source>
</evidence>
<evidence type="ECO:0000256" key="7">
    <source>
        <dbReference type="ARBA" id="ARBA00022679"/>
    </source>
</evidence>
<evidence type="ECO:0000256" key="11">
    <source>
        <dbReference type="ARBA" id="ARBA00022741"/>
    </source>
</evidence>
<dbReference type="Gene3D" id="3.30.200.20">
    <property type="entry name" value="Phosphorylase Kinase, domain 1"/>
    <property type="match status" value="1"/>
</dbReference>
<dbReference type="Pfam" id="PF00069">
    <property type="entry name" value="Pkinase"/>
    <property type="match status" value="1"/>
</dbReference>
<keyword evidence="7" id="KW-0808">Transferase</keyword>
<dbReference type="InterPro" id="IPR000719">
    <property type="entry name" value="Prot_kinase_dom"/>
</dbReference>
<dbReference type="AlphaFoldDB" id="S8CIF7"/>
<dbReference type="Gene3D" id="2.60.120.200">
    <property type="match status" value="1"/>
</dbReference>
<dbReference type="Gene3D" id="1.10.510.10">
    <property type="entry name" value="Transferase(Phosphotransferase) domain 1"/>
    <property type="match status" value="1"/>
</dbReference>
<evidence type="ECO:0000256" key="2">
    <source>
        <dbReference type="ARBA" id="ARBA00008536"/>
    </source>
</evidence>
<dbReference type="GO" id="GO:0005524">
    <property type="term" value="F:ATP binding"/>
    <property type="evidence" value="ECO:0007669"/>
    <property type="project" value="UniProtKB-UniRule"/>
</dbReference>
<evidence type="ECO:0000256" key="20">
    <source>
        <dbReference type="SAM" id="Phobius"/>
    </source>
</evidence>
<feature type="transmembrane region" description="Helical" evidence="20">
    <location>
        <begin position="311"/>
        <end position="336"/>
    </location>
</feature>
<dbReference type="PROSITE" id="PS00108">
    <property type="entry name" value="PROTEIN_KINASE_ST"/>
    <property type="match status" value="1"/>
</dbReference>
<evidence type="ECO:0000313" key="22">
    <source>
        <dbReference type="EMBL" id="EPS66505.1"/>
    </source>
</evidence>
<dbReference type="FunFam" id="1.10.510.10:FF:000342">
    <property type="entry name" value="L-type lectin-domain containing receptor kinase VIII.1"/>
    <property type="match status" value="1"/>
</dbReference>
<proteinExistence type="inferred from homology"/>
<accession>S8CIF7</accession>
<dbReference type="GO" id="GO:0002229">
    <property type="term" value="P:defense response to oomycetes"/>
    <property type="evidence" value="ECO:0007669"/>
    <property type="project" value="UniProtKB-ARBA"/>
</dbReference>
<keyword evidence="10" id="KW-0430">Lectin</keyword>
<feature type="region of interest" description="Disordered" evidence="19">
    <location>
        <begin position="260"/>
        <end position="302"/>
    </location>
</feature>
<dbReference type="EC" id="2.7.11.1" evidence="4"/>
<evidence type="ECO:0000256" key="5">
    <source>
        <dbReference type="ARBA" id="ARBA00022475"/>
    </source>
</evidence>
<sequence>FSVGYAVLVICGCIYAAAATTTKFDFGTLTLSTMKLLGDAHLSNGSFRLTREVGVPYSGAGRVVYSKPVIFRRPGFASVASFSSFFTFSVTNLNPSSIGGGLAFVISPDGDRVGDSGGYLGIMKEDSSGNGVLAVEFDTQMDVEFKDINGNHVGLDLGSMISTRVGDLDAAGVNLKSGDLVNSWVEYSGAAGEIKVFVSYSNSKPKQPIITASIDLDKYLQNDSMFVGFSGSTQGSTEIHTIEWWSFTSSFDEVVGIPSSAAASTPENPPPTPPSPFFLNPISESSQPPPTSAASPAPGNKCHNQRCRNRVGTFAGVATAGAFLLGFCGLALLWAYNKKYKQQRNGESPITLSSDVIKMPREFPYKAIHAATRGFHSSRIIGHGAFGTVFKGILPETGDLIAVKRCGNSGQGKTEFLSELSIIATLRHRNLIRLQGWCHERGENLLIYDLMANGSLDKALFESRAPLPWLQRKKILLGVASALSYLHQECENQVIHRDIKTSNIMLDDGFNARLGDFGLARQIEHDKSPNITAAAGTMGYLAPEYLITGRATEKTDVFSYGAVVLEVASGRRPIEKEISGVGVSSNLVDWVWTLHREGRLTAAADPRLGIEFEEADMRKILSIGLSCSHPDPVARPRMRAVVQMLTGEADIPAVPKIKPKLSFTTSELLLTLQDSVSDLNGMIGISTSSSENSFSGAAVAAGTSGHDL</sequence>
<dbReference type="InterPro" id="IPR011009">
    <property type="entry name" value="Kinase-like_dom_sf"/>
</dbReference>
<evidence type="ECO:0000256" key="15">
    <source>
        <dbReference type="ARBA" id="ARBA00023136"/>
    </source>
</evidence>
<evidence type="ECO:0000256" key="14">
    <source>
        <dbReference type="ARBA" id="ARBA00022989"/>
    </source>
</evidence>
<evidence type="ECO:0000256" key="9">
    <source>
        <dbReference type="ARBA" id="ARBA00022729"/>
    </source>
</evidence>
<keyword evidence="9" id="KW-0732">Signal</keyword>
<dbReference type="CDD" id="cd06899">
    <property type="entry name" value="lectin_legume_LecRK_Arcelin_ConA"/>
    <property type="match status" value="1"/>
</dbReference>
<comment type="caution">
    <text evidence="22">The sequence shown here is derived from an EMBL/GenBank/DDBJ whole genome shotgun (WGS) entry which is preliminary data.</text>
</comment>
<gene>
    <name evidence="22" type="ORF">M569_08270</name>
</gene>
<reference evidence="22 23" key="1">
    <citation type="journal article" date="2013" name="BMC Genomics">
        <title>The miniature genome of a carnivorous plant Genlisea aurea contains a low number of genes and short non-coding sequences.</title>
        <authorList>
            <person name="Leushkin E.V."/>
            <person name="Sutormin R.A."/>
            <person name="Nabieva E.R."/>
            <person name="Penin A.A."/>
            <person name="Kondrashov A.S."/>
            <person name="Logacheva M.D."/>
        </authorList>
    </citation>
    <scope>NUCLEOTIDE SEQUENCE [LARGE SCALE GENOMIC DNA]</scope>
</reference>
<dbReference type="EMBL" id="AUSU01003645">
    <property type="protein sequence ID" value="EPS66505.1"/>
    <property type="molecule type" value="Genomic_DNA"/>
</dbReference>
<protein>
    <recommendedName>
        <fullName evidence="4">non-specific serine/threonine protein kinase</fullName>
        <ecNumber evidence="4">2.7.11.1</ecNumber>
    </recommendedName>
</protein>
<dbReference type="Proteomes" id="UP000015453">
    <property type="component" value="Unassembled WGS sequence"/>
</dbReference>
<comment type="similarity">
    <text evidence="2">In the N-terminal section; belongs to the leguminous lectin family.</text>
</comment>
<comment type="similarity">
    <text evidence="3">In the C-terminal section; belongs to the protein kinase superfamily. Ser/Thr protein kinase family.</text>
</comment>
<organism evidence="22 23">
    <name type="scientific">Genlisea aurea</name>
    <dbReference type="NCBI Taxonomy" id="192259"/>
    <lineage>
        <taxon>Eukaryota</taxon>
        <taxon>Viridiplantae</taxon>
        <taxon>Streptophyta</taxon>
        <taxon>Embryophyta</taxon>
        <taxon>Tracheophyta</taxon>
        <taxon>Spermatophyta</taxon>
        <taxon>Magnoliopsida</taxon>
        <taxon>eudicotyledons</taxon>
        <taxon>Gunneridae</taxon>
        <taxon>Pentapetalae</taxon>
        <taxon>asterids</taxon>
        <taxon>lamiids</taxon>
        <taxon>Lamiales</taxon>
        <taxon>Lentibulariaceae</taxon>
        <taxon>Genlisea</taxon>
    </lineage>
</organism>
<keyword evidence="8 20" id="KW-0812">Transmembrane</keyword>
<keyword evidence="15 20" id="KW-0472">Membrane</keyword>